<organism evidence="6 7">
    <name type="scientific">Clostridium chromiireducens</name>
    <dbReference type="NCBI Taxonomy" id="225345"/>
    <lineage>
        <taxon>Bacteria</taxon>
        <taxon>Bacillati</taxon>
        <taxon>Bacillota</taxon>
        <taxon>Clostridia</taxon>
        <taxon>Eubacteriales</taxon>
        <taxon>Clostridiaceae</taxon>
        <taxon>Clostridium</taxon>
    </lineage>
</organism>
<dbReference type="GO" id="GO:0005524">
    <property type="term" value="F:ATP binding"/>
    <property type="evidence" value="ECO:0007669"/>
    <property type="project" value="UniProtKB-KW"/>
</dbReference>
<comment type="similarity">
    <text evidence="1">Belongs to the CbxX/CfxQ family.</text>
</comment>
<dbReference type="CDD" id="cd00009">
    <property type="entry name" value="AAA"/>
    <property type="match status" value="1"/>
</dbReference>
<dbReference type="Pfam" id="PF00004">
    <property type="entry name" value="AAA"/>
    <property type="match status" value="1"/>
</dbReference>
<dbReference type="PANTHER" id="PTHR43392:SF2">
    <property type="entry name" value="AAA-TYPE ATPASE FAMILY PROTEIN _ ANKYRIN REPEAT FAMILY PROTEIN"/>
    <property type="match status" value="1"/>
</dbReference>
<dbReference type="SUPFAM" id="SSF52540">
    <property type="entry name" value="P-loop containing nucleoside triphosphate hydrolases"/>
    <property type="match status" value="2"/>
</dbReference>
<sequence length="744" mass="85874">MERRNYKVLLSVNFNKEINLVDELDRIVEEAYECTRKNDFKSINLCSVEKDKMEILTSISSKKKSNNFMLSSISIFLRRVCKIYDLEYDTEKGYFSIEEFSAVPQDEYWNLFRNGALNIGEILKKNLKNKQMINSESSDNELEENNNRTLENESNSDCDTEKFKKPKRIFPEILTGRGRQGSGFRIEDIEFKTLQDTVIELDSLIGIDETKAKIKEITSFIIRNNERSVDLNIDNPGLYYNVAITGNRGTGKNTITKILYYIYYHLGVIGKGEFIHIDSKDVCPGSSLDRYIGNAQSGVIFIDNAQFISATNKTAPKDNYTTLDEWLSVYKNNFVFILAGETEGTNEVIKNEKVKKHMNFILNIKDFNETETLKLVKNYASKEKYNIDNSSEETILKYVNYLKDKNIFENAYTSKRIIENAIINNGIINNSNCLVNEDFLFEDIKSFESEKADDTEVDSFEELEGLIGLNEVKEKIKEISAYVSAQIKRKELGLKTEHLCLHMNYVGNPGTGKTTVARFMGKILKKIGILNTGKFVEASREDLVGKYVGHTAIKTAEKIKEAEGGVLFIDEAYSLVSESSRDYGYEAINTIVKKMEDLRDNIVIIFAGYPKEMSEFVNMNPGLKDRIQFKLEFIDYKPEELLKIWEKFFKDSEYEIEEDALDEMGRIVEKIYKNRDSNFSNARIMRKCFERIKMAQSVRIMKNNLTEADDIVKINIEDVKRLYEEKDISELQEVVSKRCIGFIQ</sequence>
<dbReference type="InterPro" id="IPR003593">
    <property type="entry name" value="AAA+_ATPase"/>
</dbReference>
<dbReference type="InterPro" id="IPR041627">
    <property type="entry name" value="AAA_lid_6"/>
</dbReference>
<evidence type="ECO:0000256" key="2">
    <source>
        <dbReference type="ARBA" id="ARBA00022741"/>
    </source>
</evidence>
<keyword evidence="2" id="KW-0547">Nucleotide-binding</keyword>
<dbReference type="InterPro" id="IPR003959">
    <property type="entry name" value="ATPase_AAA_core"/>
</dbReference>
<dbReference type="PANTHER" id="PTHR43392">
    <property type="entry name" value="AAA-TYPE ATPASE FAMILY PROTEIN / ANKYRIN REPEAT FAMILY PROTEIN"/>
    <property type="match status" value="1"/>
</dbReference>
<evidence type="ECO:0000256" key="1">
    <source>
        <dbReference type="ARBA" id="ARBA00010378"/>
    </source>
</evidence>
<keyword evidence="3" id="KW-0067">ATP-binding</keyword>
<dbReference type="EMBL" id="WSRQ01000041">
    <property type="protein sequence ID" value="MVX65923.1"/>
    <property type="molecule type" value="Genomic_DNA"/>
</dbReference>
<dbReference type="GO" id="GO:0016887">
    <property type="term" value="F:ATP hydrolysis activity"/>
    <property type="evidence" value="ECO:0007669"/>
    <property type="project" value="InterPro"/>
</dbReference>
<dbReference type="InterPro" id="IPR000641">
    <property type="entry name" value="CbxX/CfxQ"/>
</dbReference>
<evidence type="ECO:0000256" key="3">
    <source>
        <dbReference type="ARBA" id="ARBA00022840"/>
    </source>
</evidence>
<accession>A0A964RQU3</accession>
<name>A0A964RQU3_9CLOT</name>
<reference evidence="6" key="1">
    <citation type="submission" date="2019-12" db="EMBL/GenBank/DDBJ databases">
        <title>Microbes associate with the intestines of laboratory mice.</title>
        <authorList>
            <person name="Navarre W."/>
            <person name="Wong E."/>
        </authorList>
    </citation>
    <scope>NUCLEOTIDE SEQUENCE</scope>
    <source>
        <strain evidence="6">NM79_F5</strain>
    </source>
</reference>
<dbReference type="InterPro" id="IPR050773">
    <property type="entry name" value="CbxX/CfxQ_RuBisCO_ESX"/>
</dbReference>
<feature type="domain" description="AAA+ ATPase" evidence="5">
    <location>
        <begin position="238"/>
        <end position="424"/>
    </location>
</feature>
<evidence type="ECO:0000313" key="6">
    <source>
        <dbReference type="EMBL" id="MVX65923.1"/>
    </source>
</evidence>
<evidence type="ECO:0000313" key="7">
    <source>
        <dbReference type="Proteomes" id="UP000656077"/>
    </source>
</evidence>
<feature type="domain" description="AAA+ ATPase" evidence="5">
    <location>
        <begin position="499"/>
        <end position="633"/>
    </location>
</feature>
<feature type="region of interest" description="Disordered" evidence="4">
    <location>
        <begin position="135"/>
        <end position="161"/>
    </location>
</feature>
<dbReference type="FunFam" id="3.40.50.300:FF:000216">
    <property type="entry name" value="Type VII secretion ATPase EccA"/>
    <property type="match status" value="1"/>
</dbReference>
<dbReference type="SMART" id="SM00382">
    <property type="entry name" value="AAA"/>
    <property type="match status" value="2"/>
</dbReference>
<dbReference type="Gene3D" id="1.10.8.60">
    <property type="match status" value="1"/>
</dbReference>
<comment type="caution">
    <text evidence="6">The sequence shown here is derived from an EMBL/GenBank/DDBJ whole genome shotgun (WGS) entry which is preliminary data.</text>
</comment>
<dbReference type="Gene3D" id="3.40.50.300">
    <property type="entry name" value="P-loop containing nucleotide triphosphate hydrolases"/>
    <property type="match status" value="2"/>
</dbReference>
<dbReference type="Pfam" id="PF17866">
    <property type="entry name" value="AAA_lid_6"/>
    <property type="match status" value="1"/>
</dbReference>
<evidence type="ECO:0000256" key="4">
    <source>
        <dbReference type="SAM" id="MobiDB-lite"/>
    </source>
</evidence>
<evidence type="ECO:0000259" key="5">
    <source>
        <dbReference type="SMART" id="SM00382"/>
    </source>
</evidence>
<dbReference type="PRINTS" id="PR00819">
    <property type="entry name" value="CBXCFQXSUPER"/>
</dbReference>
<gene>
    <name evidence="6" type="ORF">GKZ28_19785</name>
</gene>
<dbReference type="RefSeq" id="WP_160360581.1">
    <property type="nucleotide sequence ID" value="NZ_WSRQ01000041.1"/>
</dbReference>
<dbReference type="InterPro" id="IPR027417">
    <property type="entry name" value="P-loop_NTPase"/>
</dbReference>
<proteinExistence type="inferred from homology"/>
<dbReference type="Proteomes" id="UP000656077">
    <property type="component" value="Unassembled WGS sequence"/>
</dbReference>
<protein>
    <submittedName>
        <fullName evidence="6">AAA family ATPase</fullName>
    </submittedName>
</protein>
<dbReference type="AlphaFoldDB" id="A0A964RQU3"/>